<feature type="transmembrane region" description="Helical" evidence="9">
    <location>
        <begin position="137"/>
        <end position="158"/>
    </location>
</feature>
<evidence type="ECO:0000256" key="8">
    <source>
        <dbReference type="ARBA" id="ARBA00038436"/>
    </source>
</evidence>
<evidence type="ECO:0000256" key="4">
    <source>
        <dbReference type="ARBA" id="ARBA00022519"/>
    </source>
</evidence>
<dbReference type="RefSeq" id="WP_188862164.1">
    <property type="nucleotide sequence ID" value="NZ_BMLT01000011.1"/>
</dbReference>
<keyword evidence="5 9" id="KW-0812">Transmembrane</keyword>
<feature type="transmembrane region" description="Helical" evidence="9">
    <location>
        <begin position="49"/>
        <end position="70"/>
    </location>
</feature>
<keyword evidence="7 9" id="KW-0472">Membrane</keyword>
<sequence>MSGISRLLSAIDGISEFIGKAVSWMCLAMIGVLLYEIGARYFFLSPTSWAHESTTMLYGTFCILAGAYTHRHQAHVRSEVIYHVLRTRTRAILDVITGVVVIAVFAVFFYAACEFALESWQNNEMSSKSTWGPPVYPFKTMLPLGVGLVLLQSIAHWIRDLLVAFNLTPGNDAA</sequence>
<keyword evidence="3" id="KW-1003">Cell membrane</keyword>
<organism evidence="11 12">
    <name type="scientific">Marinobacterium nitratireducens</name>
    <dbReference type="NCBI Taxonomy" id="518897"/>
    <lineage>
        <taxon>Bacteria</taxon>
        <taxon>Pseudomonadati</taxon>
        <taxon>Pseudomonadota</taxon>
        <taxon>Gammaproteobacteria</taxon>
        <taxon>Oceanospirillales</taxon>
        <taxon>Oceanospirillaceae</taxon>
        <taxon>Marinobacterium</taxon>
    </lineage>
</organism>
<evidence type="ECO:0000256" key="7">
    <source>
        <dbReference type="ARBA" id="ARBA00023136"/>
    </source>
</evidence>
<evidence type="ECO:0000256" key="9">
    <source>
        <dbReference type="RuleBase" id="RU369079"/>
    </source>
</evidence>
<reference evidence="11 12" key="1">
    <citation type="journal article" date="2014" name="Int. J. Syst. Evol. Microbiol.">
        <title>Complete genome sequence of Corynebacterium casei LMG S-19264T (=DSM 44701T), isolated from a smear-ripened cheese.</title>
        <authorList>
            <consortium name="US DOE Joint Genome Institute (JGI-PGF)"/>
            <person name="Walter F."/>
            <person name="Albersmeier A."/>
            <person name="Kalinowski J."/>
            <person name="Ruckert C."/>
        </authorList>
    </citation>
    <scope>NUCLEOTIDE SEQUENCE [LARGE SCALE GENOMIC DNA]</scope>
    <source>
        <strain evidence="11 12">CGMCC 1.7286</strain>
    </source>
</reference>
<keyword evidence="4 9" id="KW-0997">Cell inner membrane</keyword>
<comment type="subunit">
    <text evidence="9">The complex comprises the extracytoplasmic solute receptor protein and the two transmembrane proteins.</text>
</comment>
<feature type="transmembrane region" description="Helical" evidence="9">
    <location>
        <begin position="21"/>
        <end position="43"/>
    </location>
</feature>
<evidence type="ECO:0000313" key="11">
    <source>
        <dbReference type="EMBL" id="GGO86536.1"/>
    </source>
</evidence>
<dbReference type="InterPro" id="IPR055348">
    <property type="entry name" value="DctQ"/>
</dbReference>
<dbReference type="InterPro" id="IPR007387">
    <property type="entry name" value="TRAP_DctQ"/>
</dbReference>
<evidence type="ECO:0000256" key="3">
    <source>
        <dbReference type="ARBA" id="ARBA00022475"/>
    </source>
</evidence>
<evidence type="ECO:0000259" key="10">
    <source>
        <dbReference type="Pfam" id="PF04290"/>
    </source>
</evidence>
<dbReference type="PANTHER" id="PTHR35011:SF4">
    <property type="entry name" value="SLL1102 PROTEIN"/>
    <property type="match status" value="1"/>
</dbReference>
<name>A0A917ZN39_9GAMM</name>
<evidence type="ECO:0000256" key="6">
    <source>
        <dbReference type="ARBA" id="ARBA00022989"/>
    </source>
</evidence>
<protein>
    <recommendedName>
        <fullName evidence="9">TRAP transporter small permease protein</fullName>
    </recommendedName>
</protein>
<feature type="domain" description="Tripartite ATP-independent periplasmic transporters DctQ component" evidence="10">
    <location>
        <begin position="29"/>
        <end position="161"/>
    </location>
</feature>
<evidence type="ECO:0000256" key="2">
    <source>
        <dbReference type="ARBA" id="ARBA00022448"/>
    </source>
</evidence>
<dbReference type="PANTHER" id="PTHR35011">
    <property type="entry name" value="2,3-DIKETO-L-GULONATE TRAP TRANSPORTER SMALL PERMEASE PROTEIN YIAM"/>
    <property type="match status" value="1"/>
</dbReference>
<keyword evidence="6 9" id="KW-1133">Transmembrane helix</keyword>
<proteinExistence type="inferred from homology"/>
<comment type="subcellular location">
    <subcellularLocation>
        <location evidence="1 9">Cell inner membrane</location>
        <topology evidence="1 9">Multi-pass membrane protein</topology>
    </subcellularLocation>
</comment>
<keyword evidence="2 9" id="KW-0813">Transport</keyword>
<comment type="similarity">
    <text evidence="8 9">Belongs to the TRAP transporter small permease family.</text>
</comment>
<dbReference type="Proteomes" id="UP000599578">
    <property type="component" value="Unassembled WGS sequence"/>
</dbReference>
<dbReference type="AlphaFoldDB" id="A0A917ZN39"/>
<gene>
    <name evidence="11" type="ORF">GCM10011348_37580</name>
</gene>
<keyword evidence="12" id="KW-1185">Reference proteome</keyword>
<dbReference type="GO" id="GO:0022857">
    <property type="term" value="F:transmembrane transporter activity"/>
    <property type="evidence" value="ECO:0007669"/>
    <property type="project" value="UniProtKB-UniRule"/>
</dbReference>
<dbReference type="GO" id="GO:0005886">
    <property type="term" value="C:plasma membrane"/>
    <property type="evidence" value="ECO:0007669"/>
    <property type="project" value="UniProtKB-SubCell"/>
</dbReference>
<comment type="caution">
    <text evidence="11">The sequence shown here is derived from an EMBL/GenBank/DDBJ whole genome shotgun (WGS) entry which is preliminary data.</text>
</comment>
<accession>A0A917ZN39</accession>
<dbReference type="Pfam" id="PF04290">
    <property type="entry name" value="DctQ"/>
    <property type="match status" value="1"/>
</dbReference>
<feature type="transmembrane region" description="Helical" evidence="9">
    <location>
        <begin position="91"/>
        <end position="117"/>
    </location>
</feature>
<evidence type="ECO:0000256" key="5">
    <source>
        <dbReference type="ARBA" id="ARBA00022692"/>
    </source>
</evidence>
<comment type="function">
    <text evidence="9">Part of the tripartite ATP-independent periplasmic (TRAP) transport system.</text>
</comment>
<evidence type="ECO:0000313" key="12">
    <source>
        <dbReference type="Proteomes" id="UP000599578"/>
    </source>
</evidence>
<evidence type="ECO:0000256" key="1">
    <source>
        <dbReference type="ARBA" id="ARBA00004429"/>
    </source>
</evidence>
<dbReference type="EMBL" id="BMLT01000011">
    <property type="protein sequence ID" value="GGO86536.1"/>
    <property type="molecule type" value="Genomic_DNA"/>
</dbReference>